<evidence type="ECO:0000313" key="11">
    <source>
        <dbReference type="EMBL" id="PWN21349.1"/>
    </source>
</evidence>
<evidence type="ECO:0000256" key="9">
    <source>
        <dbReference type="SAM" id="MobiDB-lite"/>
    </source>
</evidence>
<dbReference type="EMBL" id="KZ819325">
    <property type="protein sequence ID" value="PWN21349.1"/>
    <property type="molecule type" value="Genomic_DNA"/>
</dbReference>
<feature type="compositionally biased region" description="Acidic residues" evidence="9">
    <location>
        <begin position="287"/>
        <end position="297"/>
    </location>
</feature>
<feature type="compositionally biased region" description="Low complexity" evidence="9">
    <location>
        <begin position="166"/>
        <end position="180"/>
    </location>
</feature>
<keyword evidence="12" id="KW-1185">Reference proteome</keyword>
<evidence type="ECO:0000256" key="1">
    <source>
        <dbReference type="ARBA" id="ARBA00006155"/>
    </source>
</evidence>
<gene>
    <name evidence="11" type="ORF">BCV69DRAFT_282082</name>
</gene>
<dbReference type="InterPro" id="IPR003594">
    <property type="entry name" value="HATPase_dom"/>
</dbReference>
<dbReference type="EC" id="2.7.11.-" evidence="8"/>
<evidence type="ECO:0000259" key="10">
    <source>
        <dbReference type="PROSITE" id="PS50109"/>
    </source>
</evidence>
<evidence type="ECO:0000256" key="8">
    <source>
        <dbReference type="RuleBase" id="RU366032"/>
    </source>
</evidence>
<feature type="region of interest" description="Disordered" evidence="9">
    <location>
        <begin position="157"/>
        <end position="180"/>
    </location>
</feature>
<dbReference type="RefSeq" id="XP_025348509.1">
    <property type="nucleotide sequence ID" value="XM_025492223.1"/>
</dbReference>
<dbReference type="Gene3D" id="3.30.565.10">
    <property type="entry name" value="Histidine kinase-like ATPase, C-terminal domain"/>
    <property type="match status" value="1"/>
</dbReference>
<dbReference type="CDD" id="cd16929">
    <property type="entry name" value="HATPase_PDK-like"/>
    <property type="match status" value="1"/>
</dbReference>
<evidence type="ECO:0000256" key="6">
    <source>
        <dbReference type="ARBA" id="ARBA00023128"/>
    </source>
</evidence>
<reference evidence="11 12" key="1">
    <citation type="journal article" date="2018" name="Mol. Biol. Evol.">
        <title>Broad Genomic Sampling Reveals a Smut Pathogenic Ancestry of the Fungal Clade Ustilaginomycotina.</title>
        <authorList>
            <person name="Kijpornyongpan T."/>
            <person name="Mondo S.J."/>
            <person name="Barry K."/>
            <person name="Sandor L."/>
            <person name="Lee J."/>
            <person name="Lipzen A."/>
            <person name="Pangilinan J."/>
            <person name="LaButti K."/>
            <person name="Hainaut M."/>
            <person name="Henrissat B."/>
            <person name="Grigoriev I.V."/>
            <person name="Spatafora J.W."/>
            <person name="Aime M.C."/>
        </authorList>
    </citation>
    <scope>NUCLEOTIDE SEQUENCE [LARGE SCALE GENOMIC DNA]</scope>
    <source>
        <strain evidence="11 12">MCA 4718</strain>
    </source>
</reference>
<comment type="subcellular location">
    <subcellularLocation>
        <location evidence="8">Mitochondrion matrix</location>
    </subcellularLocation>
</comment>
<organism evidence="11 12">
    <name type="scientific">Pseudomicrostroma glucosiphilum</name>
    <dbReference type="NCBI Taxonomy" id="1684307"/>
    <lineage>
        <taxon>Eukaryota</taxon>
        <taxon>Fungi</taxon>
        <taxon>Dikarya</taxon>
        <taxon>Basidiomycota</taxon>
        <taxon>Ustilaginomycotina</taxon>
        <taxon>Exobasidiomycetes</taxon>
        <taxon>Microstromatales</taxon>
        <taxon>Microstromatales incertae sedis</taxon>
        <taxon>Pseudomicrostroma</taxon>
    </lineage>
</organism>
<dbReference type="GeneID" id="37013957"/>
<sequence>MVYKISPQLWSQLHHFASFPQTGISLRQMVQFGRNPNPGTILQAGNFLAEELPIRLAHRVKELDELPNGLNKMPSIVRVKDWYAQSFEELVAFPKPQLPKSIASKFPSTPSVSPSAQPHEEQGTISSVGSDSPDAVGLEDATTNPVFDERARFEDGAEEGEVAGRMSSANGNGNGSSAMSTKKRVPLAHRYYANLHNIDWPPEVIDYNEHFTRALEKIKKRHDAVVTTVAQGVLEYKRARSGEDVQADVQRFLDRFYMSRIGIRILIGQHIALARTSPTTQGALEDNPLDSADEDEPGSGAGSLTNPESEQYVGIICTNTNVGAMAHEAIENARFVCEEHYGLFKGPPVQLVCPKDLTFMYVPSHLNHMLFELLKNSLRAVVERYGVENEDEFPAIRVIVVEGKEDITIKISDEGGGIPRSEMGLVWTYMYTTAQSEDLDPDFNASDFKAPMAGFGYGLPLARLYARYFGGDLKLISMEGYGTDVYLHLNRLSSSSEPLA</sequence>
<evidence type="ECO:0000313" key="12">
    <source>
        <dbReference type="Proteomes" id="UP000245942"/>
    </source>
</evidence>
<dbReference type="InterPro" id="IPR005467">
    <property type="entry name" value="His_kinase_dom"/>
</dbReference>
<dbReference type="SUPFAM" id="SSF69012">
    <property type="entry name" value="alpha-ketoacid dehydrogenase kinase, N-terminal domain"/>
    <property type="match status" value="1"/>
</dbReference>
<dbReference type="InterPro" id="IPR039028">
    <property type="entry name" value="BCKD/PDK"/>
</dbReference>
<dbReference type="AlphaFoldDB" id="A0A316U7X5"/>
<dbReference type="GO" id="GO:0004740">
    <property type="term" value="F:pyruvate dehydrogenase (acetyl-transferring) kinase activity"/>
    <property type="evidence" value="ECO:0007669"/>
    <property type="project" value="UniProtKB-EC"/>
</dbReference>
<dbReference type="STRING" id="1684307.A0A316U7X5"/>
<feature type="compositionally biased region" description="Polar residues" evidence="9">
    <location>
        <begin position="106"/>
        <end position="116"/>
    </location>
</feature>
<dbReference type="GO" id="GO:0005759">
    <property type="term" value="C:mitochondrial matrix"/>
    <property type="evidence" value="ECO:0007669"/>
    <property type="project" value="UniProtKB-SubCell"/>
</dbReference>
<keyword evidence="5 8" id="KW-0067">ATP-binding</keyword>
<evidence type="ECO:0000256" key="3">
    <source>
        <dbReference type="ARBA" id="ARBA00022741"/>
    </source>
</evidence>
<evidence type="ECO:0000256" key="7">
    <source>
        <dbReference type="ARBA" id="ARBA00048201"/>
    </source>
</evidence>
<comment type="catalytic activity">
    <reaction evidence="7">
        <text>L-seryl-[pyruvate dehydrogenase E1 alpha subunit] + ATP = O-phospho-L-seryl-[pyruvate dehydrogenase E1 alpha subunit] + ADP + H(+)</text>
        <dbReference type="Rhea" id="RHEA:23052"/>
        <dbReference type="Rhea" id="RHEA-COMP:13689"/>
        <dbReference type="Rhea" id="RHEA-COMP:13690"/>
        <dbReference type="ChEBI" id="CHEBI:15378"/>
        <dbReference type="ChEBI" id="CHEBI:29999"/>
        <dbReference type="ChEBI" id="CHEBI:30616"/>
        <dbReference type="ChEBI" id="CHEBI:83421"/>
        <dbReference type="ChEBI" id="CHEBI:456216"/>
        <dbReference type="EC" id="2.7.11.2"/>
    </reaction>
</comment>
<dbReference type="SMART" id="SM00387">
    <property type="entry name" value="HATPase_c"/>
    <property type="match status" value="1"/>
</dbReference>
<dbReference type="OrthoDB" id="241648at2759"/>
<dbReference type="PROSITE" id="PS50109">
    <property type="entry name" value="HIS_KIN"/>
    <property type="match status" value="1"/>
</dbReference>
<accession>A0A316U7X5</accession>
<keyword evidence="3 8" id="KW-0547">Nucleotide-binding</keyword>
<dbReference type="Proteomes" id="UP000245942">
    <property type="component" value="Unassembled WGS sequence"/>
</dbReference>
<dbReference type="Pfam" id="PF02518">
    <property type="entry name" value="HATPase_c"/>
    <property type="match status" value="1"/>
</dbReference>
<dbReference type="GO" id="GO:0005524">
    <property type="term" value="F:ATP binding"/>
    <property type="evidence" value="ECO:0007669"/>
    <property type="project" value="UniProtKB-UniRule"/>
</dbReference>
<evidence type="ECO:0000256" key="2">
    <source>
        <dbReference type="ARBA" id="ARBA00022679"/>
    </source>
</evidence>
<dbReference type="InterPro" id="IPR036784">
    <property type="entry name" value="AK/P_DHK_N_sf"/>
</dbReference>
<dbReference type="PANTHER" id="PTHR11947">
    <property type="entry name" value="PYRUVATE DEHYDROGENASE KINASE"/>
    <property type="match status" value="1"/>
</dbReference>
<dbReference type="InterPro" id="IPR036890">
    <property type="entry name" value="HATPase_C_sf"/>
</dbReference>
<protein>
    <recommendedName>
        <fullName evidence="8">Protein-serine/threonine kinase</fullName>
        <ecNumber evidence="8">2.7.11.-</ecNumber>
    </recommendedName>
</protein>
<feature type="region of interest" description="Disordered" evidence="9">
    <location>
        <begin position="102"/>
        <end position="144"/>
    </location>
</feature>
<proteinExistence type="inferred from homology"/>
<dbReference type="Pfam" id="PF10436">
    <property type="entry name" value="BCDHK_Adom3"/>
    <property type="match status" value="1"/>
</dbReference>
<dbReference type="SUPFAM" id="SSF55874">
    <property type="entry name" value="ATPase domain of HSP90 chaperone/DNA topoisomerase II/histidine kinase"/>
    <property type="match status" value="1"/>
</dbReference>
<dbReference type="InterPro" id="IPR004358">
    <property type="entry name" value="Sig_transdc_His_kin-like_C"/>
</dbReference>
<keyword evidence="6 8" id="KW-0496">Mitochondrion</keyword>
<keyword evidence="2 8" id="KW-0808">Transferase</keyword>
<comment type="similarity">
    <text evidence="1 8">Belongs to the PDK/BCKDK protein kinase family.</text>
</comment>
<name>A0A316U7X5_9BASI</name>
<dbReference type="InterPro" id="IPR018955">
    <property type="entry name" value="BCDHK/PDK_N"/>
</dbReference>
<feature type="region of interest" description="Disordered" evidence="9">
    <location>
        <begin position="280"/>
        <end position="307"/>
    </location>
</feature>
<evidence type="ECO:0000256" key="5">
    <source>
        <dbReference type="ARBA" id="ARBA00022840"/>
    </source>
</evidence>
<dbReference type="GO" id="GO:0010906">
    <property type="term" value="P:regulation of glucose metabolic process"/>
    <property type="evidence" value="ECO:0007669"/>
    <property type="project" value="TreeGrafter"/>
</dbReference>
<dbReference type="PANTHER" id="PTHR11947:SF3">
    <property type="entry name" value="[PYRUVATE DEHYDROGENASE (ACETYL-TRANSFERRING)] KINASE, MITOCHONDRIAL"/>
    <property type="match status" value="1"/>
</dbReference>
<dbReference type="Gene3D" id="1.20.140.20">
    <property type="entry name" value="Alpha-ketoacid/pyruvate dehydrogenase kinase, N-terminal domain"/>
    <property type="match status" value="1"/>
</dbReference>
<evidence type="ECO:0000256" key="4">
    <source>
        <dbReference type="ARBA" id="ARBA00022777"/>
    </source>
</evidence>
<dbReference type="PRINTS" id="PR00344">
    <property type="entry name" value="BCTRLSENSOR"/>
</dbReference>
<feature type="domain" description="Histidine kinase" evidence="10">
    <location>
        <begin position="363"/>
        <end position="493"/>
    </location>
</feature>
<keyword evidence="4 8" id="KW-0418">Kinase</keyword>